<comment type="similarity">
    <text evidence="1 5">Belongs to the ATG5 family.</text>
</comment>
<evidence type="ECO:0000256" key="2">
    <source>
        <dbReference type="ARBA" id="ARBA00022499"/>
    </source>
</evidence>
<dbReference type="InterPro" id="IPR048939">
    <property type="entry name" value="ATG5_UblA"/>
</dbReference>
<evidence type="ECO:0000259" key="9">
    <source>
        <dbReference type="Pfam" id="PF20638"/>
    </source>
</evidence>
<feature type="domain" description="Autophagy protein ATG5 alpha-helical bundle region" evidence="8">
    <location>
        <begin position="120"/>
        <end position="174"/>
    </location>
</feature>
<accession>A0ABP1G0S9</accession>
<dbReference type="PANTHER" id="PTHR13040:SF2">
    <property type="entry name" value="AUTOPHAGY PROTEIN 5"/>
    <property type="match status" value="1"/>
</dbReference>
<dbReference type="Proteomes" id="UP001497392">
    <property type="component" value="Unassembled WGS sequence"/>
</dbReference>
<evidence type="ECO:0000256" key="4">
    <source>
        <dbReference type="ARBA" id="ARBA00023006"/>
    </source>
</evidence>
<evidence type="ECO:0000259" key="8">
    <source>
        <dbReference type="Pfam" id="PF20637"/>
    </source>
</evidence>
<keyword evidence="5" id="KW-0813">Transport</keyword>
<dbReference type="PANTHER" id="PTHR13040">
    <property type="entry name" value="AUTOPHAGY PROTEIN 5"/>
    <property type="match status" value="1"/>
</dbReference>
<feature type="domain" description="Autophagy protein ATG5 UblA" evidence="9">
    <location>
        <begin position="12"/>
        <end position="103"/>
    </location>
</feature>
<keyword evidence="11" id="KW-1185">Reference proteome</keyword>
<evidence type="ECO:0000256" key="1">
    <source>
        <dbReference type="ARBA" id="ARBA00006910"/>
    </source>
</evidence>
<organism evidence="10 11">
    <name type="scientific">Coccomyxa viridis</name>
    <dbReference type="NCBI Taxonomy" id="1274662"/>
    <lineage>
        <taxon>Eukaryota</taxon>
        <taxon>Viridiplantae</taxon>
        <taxon>Chlorophyta</taxon>
        <taxon>core chlorophytes</taxon>
        <taxon>Trebouxiophyceae</taxon>
        <taxon>Trebouxiophyceae incertae sedis</taxon>
        <taxon>Coccomyxaceae</taxon>
        <taxon>Coccomyxa</taxon>
    </lineage>
</organism>
<protein>
    <recommendedName>
        <fullName evidence="5">Autophagy protein 5</fullName>
    </recommendedName>
</protein>
<keyword evidence="5" id="KW-0963">Cytoplasm</keyword>
<keyword evidence="2 5" id="KW-1017">Isopeptide bond</keyword>
<feature type="domain" description="Autophagy protein ATG5 UblB" evidence="7">
    <location>
        <begin position="184"/>
        <end position="335"/>
    </location>
</feature>
<dbReference type="InterPro" id="IPR007239">
    <property type="entry name" value="Atg5"/>
</dbReference>
<dbReference type="EMBL" id="CAXHTA020000008">
    <property type="protein sequence ID" value="CAL5223422.1"/>
    <property type="molecule type" value="Genomic_DNA"/>
</dbReference>
<dbReference type="InterPro" id="IPR048940">
    <property type="entry name" value="ATG5_HBR"/>
</dbReference>
<feature type="region of interest" description="Disordered" evidence="6">
    <location>
        <begin position="235"/>
        <end position="290"/>
    </location>
</feature>
<dbReference type="Pfam" id="PF04106">
    <property type="entry name" value="ATG5_UblB"/>
    <property type="match status" value="1"/>
</dbReference>
<dbReference type="Gene3D" id="3.10.20.620">
    <property type="match status" value="1"/>
</dbReference>
<keyword evidence="4 5" id="KW-0072">Autophagy</keyword>
<dbReference type="Pfam" id="PF20638">
    <property type="entry name" value="ATG5_UblA"/>
    <property type="match status" value="1"/>
</dbReference>
<dbReference type="InterPro" id="IPR042526">
    <property type="entry name" value="Atg5_HR"/>
</dbReference>
<comment type="function">
    <text evidence="5">Required for autophagy.</text>
</comment>
<reference evidence="10 11" key="1">
    <citation type="submission" date="2024-06" db="EMBL/GenBank/DDBJ databases">
        <authorList>
            <person name="Kraege A."/>
            <person name="Thomma B."/>
        </authorList>
    </citation>
    <scope>NUCLEOTIDE SEQUENCE [LARGE SCALE GENOMIC DNA]</scope>
</reference>
<evidence type="ECO:0000256" key="6">
    <source>
        <dbReference type="SAM" id="MobiDB-lite"/>
    </source>
</evidence>
<gene>
    <name evidence="10" type="primary">g5935</name>
    <name evidence="10" type="ORF">VP750_LOCUS5081</name>
</gene>
<feature type="compositionally biased region" description="Polar residues" evidence="6">
    <location>
        <begin position="238"/>
        <end position="248"/>
    </location>
</feature>
<evidence type="ECO:0000313" key="11">
    <source>
        <dbReference type="Proteomes" id="UP001497392"/>
    </source>
</evidence>
<evidence type="ECO:0000313" key="10">
    <source>
        <dbReference type="EMBL" id="CAL5223422.1"/>
    </source>
</evidence>
<dbReference type="InterPro" id="IPR048318">
    <property type="entry name" value="ATG5_UblB"/>
</dbReference>
<evidence type="ECO:0000256" key="3">
    <source>
        <dbReference type="ARBA" id="ARBA00022843"/>
    </source>
</evidence>
<feature type="compositionally biased region" description="Basic and acidic residues" evidence="6">
    <location>
        <begin position="258"/>
        <end position="270"/>
    </location>
</feature>
<dbReference type="Gene3D" id="3.10.20.90">
    <property type="entry name" value="Phosphatidylinositol 3-kinase Catalytic Subunit, Chain A, domain 1"/>
    <property type="match status" value="1"/>
</dbReference>
<evidence type="ECO:0000259" key="7">
    <source>
        <dbReference type="Pfam" id="PF04106"/>
    </source>
</evidence>
<name>A0ABP1G0S9_9CHLO</name>
<keyword evidence="3 5" id="KW-0832">Ubl conjugation</keyword>
<evidence type="ECO:0000256" key="5">
    <source>
        <dbReference type="RuleBase" id="RU361202"/>
    </source>
</evidence>
<sequence length="340" mass="38051">MISDRAIRDPNWQAQVPLRLTLASNDVTVHRVPDPLYILAFRLGYLPTVAEKALEVFQDVLPPGEHTPWFEYKRIPLPWQVPIGVLYDILAKEEMPWRLTVHYRSFPEDILLRWDGMEGLKAHHFSSMKEAACICEGRAKPVMDLSSRDKDSLWEAIDKGDAEQFWSANLRIRPGPRGERPTCIPLRLYVVHPAEGFIASLRNDTSFTSRPVEIADSRGEARTLAGVLEDLLPALCPNQGSTGSSPQRGRSVGPSRPTADHSEQPDEHTGSGEADAPEVGEDHQSKAVERSQSKLLFHGRQVEALVAGVPVSLDAPIVWLHATLHHPDFFLYMVVHLQHA</sequence>
<comment type="subcellular location">
    <subcellularLocation>
        <location evidence="5">Cytoplasm</location>
    </subcellularLocation>
</comment>
<dbReference type="Pfam" id="PF20637">
    <property type="entry name" value="ATG5_HBR"/>
    <property type="match status" value="1"/>
</dbReference>
<dbReference type="InterPro" id="IPR042527">
    <property type="entry name" value="Atg5_UblA_dom_sf"/>
</dbReference>
<feature type="compositionally biased region" description="Basic and acidic residues" evidence="6">
    <location>
        <begin position="280"/>
        <end position="290"/>
    </location>
</feature>
<proteinExistence type="inferred from homology"/>
<comment type="caution">
    <text evidence="10">The sequence shown here is derived from an EMBL/GenBank/DDBJ whole genome shotgun (WGS) entry which is preliminary data.</text>
</comment>
<dbReference type="Gene3D" id="1.10.246.190">
    <property type="entry name" value="Autophagy protein Apg5, helix rich domain"/>
    <property type="match status" value="1"/>
</dbReference>
<comment type="subunit">
    <text evidence="5">Conjugated with ATG12.</text>
</comment>